<evidence type="ECO:0000256" key="1">
    <source>
        <dbReference type="ARBA" id="ARBA00022729"/>
    </source>
</evidence>
<reference evidence="5 6" key="1">
    <citation type="submission" date="2011-08" db="EMBL/GenBank/DDBJ databases">
        <title>The Genome Sequence of Eubacteriaceae bacterium ACC19a.</title>
        <authorList>
            <consortium name="The Broad Institute Genome Sequencing Platform"/>
            <person name="Earl A."/>
            <person name="Ward D."/>
            <person name="Feldgarden M."/>
            <person name="Gevers D."/>
            <person name="Sizova M."/>
            <person name="Hazen A."/>
            <person name="Epstein S."/>
            <person name="Young S.K."/>
            <person name="Zeng Q."/>
            <person name="Gargeya S."/>
            <person name="Fitzgerald M."/>
            <person name="Haas B."/>
            <person name="Abouelleil A."/>
            <person name="Alvarado L."/>
            <person name="Arachchi H.M."/>
            <person name="Berlin A."/>
            <person name="Brown A."/>
            <person name="Chapman S.B."/>
            <person name="Chen Z."/>
            <person name="Dunbar C."/>
            <person name="Freedman E."/>
            <person name="Gearin G."/>
            <person name="Gellesch M."/>
            <person name="Goldberg J."/>
            <person name="Griggs A."/>
            <person name="Gujja S."/>
            <person name="Heiman D."/>
            <person name="Howarth C."/>
            <person name="Larson L."/>
            <person name="Lui A."/>
            <person name="MacDonald P.J.P."/>
            <person name="Montmayeur A."/>
            <person name="Murphy C."/>
            <person name="Neiman D."/>
            <person name="Pearson M."/>
            <person name="Priest M."/>
            <person name="Roberts A."/>
            <person name="Saif S."/>
            <person name="Shea T."/>
            <person name="Shenoy N."/>
            <person name="Sisk P."/>
            <person name="Stolte C."/>
            <person name="Sykes S."/>
            <person name="Wortman J."/>
            <person name="Nusbaum C."/>
            <person name="Birren B."/>
        </authorList>
    </citation>
    <scope>NUCLEOTIDE SEQUENCE [LARGE SCALE GENOMIC DNA]</scope>
    <source>
        <strain evidence="5 6">ACC19a</strain>
    </source>
</reference>
<feature type="domain" description="G5" evidence="4">
    <location>
        <begin position="375"/>
        <end position="447"/>
    </location>
</feature>
<keyword evidence="3" id="KW-0472">Membrane</keyword>
<dbReference type="InterPro" id="IPR052913">
    <property type="entry name" value="Glycopeptide_resist_protein"/>
</dbReference>
<evidence type="ECO:0000313" key="5">
    <source>
        <dbReference type="EMBL" id="EHL16416.1"/>
    </source>
</evidence>
<accession>G9WYK5</accession>
<gene>
    <name evidence="5" type="ORF">HMPREF9629_01256</name>
</gene>
<dbReference type="SMART" id="SM01208">
    <property type="entry name" value="G5"/>
    <property type="match status" value="1"/>
</dbReference>
<protein>
    <recommendedName>
        <fullName evidence="4">G5 domain-containing protein</fullName>
    </recommendedName>
</protein>
<dbReference type="PANTHER" id="PTHR35788:SF1">
    <property type="entry name" value="EXPORTED PROTEIN"/>
    <property type="match status" value="1"/>
</dbReference>
<dbReference type="Pfam" id="PF04294">
    <property type="entry name" value="VanW"/>
    <property type="match status" value="1"/>
</dbReference>
<feature type="compositionally biased region" description="Basic and acidic residues" evidence="2">
    <location>
        <begin position="448"/>
        <end position="457"/>
    </location>
</feature>
<dbReference type="Pfam" id="PF12229">
    <property type="entry name" value="PG_binding_4"/>
    <property type="match status" value="1"/>
</dbReference>
<sequence>MKERKKVKKRSVFPKIAIVFAVVLMIFSGVVVYANTLMNTGNIYNNVFINGVNVSNLSVNEAKSLLENNFKFGTLTLTNEDKQWVQGLSDVGFSYDIDTAVEKAYEIGRKGNFLTNAIKVITLNSGLEEFIELETKEDYTKLDEFYNKVASEVNAEPVNATVSADGGSVSIIPSQNGYAVDIEKLKADVENAVKSSEEKTVKVAIPVAVKEPSVKTEELSSINGIIASYTSKYSTKDSERSFNVALAAQKLNGQLLMPGEEVSFLGVLGDVSTSNGFRAAKIIVNNEYQDGVGGGVCQVSSTLYNALLLGGMDITQRTNHSFPIGYVPIGRDATVATSGPDLKYKNSYPFPVYIKTYADSGVMVAQIYGDTTRSKHVDIYSEVTSTVEPTLVYKNDPNLPKGKEEIEDPGHTGYTSVTYKMVDGQKTVISKDRYTMTPKIIRTGTGPEEVKPAEDAAKTTTVNNVNAQQNSNETQEEPSIF</sequence>
<feature type="transmembrane region" description="Helical" evidence="3">
    <location>
        <begin position="12"/>
        <end position="34"/>
    </location>
</feature>
<dbReference type="HOGENOM" id="CLU_011572_2_1_9"/>
<keyword evidence="3" id="KW-1133">Transmembrane helix</keyword>
<evidence type="ECO:0000259" key="4">
    <source>
        <dbReference type="SMART" id="SM01208"/>
    </source>
</evidence>
<proteinExistence type="predicted"/>
<dbReference type="Pfam" id="PF07501">
    <property type="entry name" value="G5"/>
    <property type="match status" value="1"/>
</dbReference>
<dbReference type="AlphaFoldDB" id="G9WYK5"/>
<keyword evidence="3" id="KW-0812">Transmembrane</keyword>
<dbReference type="RefSeq" id="WP_009525491.1">
    <property type="nucleotide sequence ID" value="NZ_JH414552.1"/>
</dbReference>
<dbReference type="PATRIC" id="fig|796937.3.peg.449"/>
<evidence type="ECO:0000256" key="2">
    <source>
        <dbReference type="SAM" id="MobiDB-lite"/>
    </source>
</evidence>
<feature type="region of interest" description="Disordered" evidence="2">
    <location>
        <begin position="442"/>
        <end position="481"/>
    </location>
</feature>
<dbReference type="InterPro" id="IPR011098">
    <property type="entry name" value="G5_dom"/>
</dbReference>
<evidence type="ECO:0000313" key="6">
    <source>
        <dbReference type="Proteomes" id="UP000006437"/>
    </source>
</evidence>
<dbReference type="EMBL" id="AFZE01000003">
    <property type="protein sequence ID" value="EHL16416.1"/>
    <property type="molecule type" value="Genomic_DNA"/>
</dbReference>
<dbReference type="InterPro" id="IPR007391">
    <property type="entry name" value="Vancomycin_resist_VanW"/>
</dbReference>
<dbReference type="Proteomes" id="UP000006437">
    <property type="component" value="Unassembled WGS sequence"/>
</dbReference>
<dbReference type="BioCyc" id="EBAC796937-HMP:GMGH-1260-MONOMER"/>
<dbReference type="PANTHER" id="PTHR35788">
    <property type="entry name" value="EXPORTED PROTEIN-RELATED"/>
    <property type="match status" value="1"/>
</dbReference>
<dbReference type="InterPro" id="IPR022029">
    <property type="entry name" value="YoaR-like_PG-bd"/>
</dbReference>
<organism evidence="5 6">
    <name type="scientific">Peptoanaerobacter stomatis</name>
    <dbReference type="NCBI Taxonomy" id="796937"/>
    <lineage>
        <taxon>Bacteria</taxon>
        <taxon>Bacillati</taxon>
        <taxon>Bacillota</taxon>
        <taxon>Clostridia</taxon>
        <taxon>Peptostreptococcales</taxon>
        <taxon>Filifactoraceae</taxon>
        <taxon>Peptoanaerobacter</taxon>
    </lineage>
</organism>
<name>G9WYK5_9FIRM</name>
<evidence type="ECO:0000256" key="3">
    <source>
        <dbReference type="SAM" id="Phobius"/>
    </source>
</evidence>
<dbReference type="Gene3D" id="2.20.230.10">
    <property type="entry name" value="Resuscitation-promoting factor rpfb"/>
    <property type="match status" value="1"/>
</dbReference>
<comment type="caution">
    <text evidence="5">The sequence shown here is derived from an EMBL/GenBank/DDBJ whole genome shotgun (WGS) entry which is preliminary data.</text>
</comment>
<keyword evidence="1" id="KW-0732">Signal</keyword>